<organism evidence="2 3">
    <name type="scientific">Nocardioides koreensis</name>
    <dbReference type="NCBI Taxonomy" id="433651"/>
    <lineage>
        <taxon>Bacteria</taxon>
        <taxon>Bacillati</taxon>
        <taxon>Actinomycetota</taxon>
        <taxon>Actinomycetes</taxon>
        <taxon>Propionibacteriales</taxon>
        <taxon>Nocardioidaceae</taxon>
        <taxon>Nocardioides</taxon>
    </lineage>
</organism>
<name>A0ABP5LY42_9ACTN</name>
<sequence>MTGRYARLRWPFVPHLGQLPDVTGRAYGEREVMNPITANPAVALAYVRHTNDERVRRAEEQRLARRPRDPAPRRTKRLSRLSLVWHPRAVRRRAATG</sequence>
<feature type="region of interest" description="Disordered" evidence="1">
    <location>
        <begin position="55"/>
        <end position="78"/>
    </location>
</feature>
<accession>A0ABP5LY42</accession>
<reference evidence="3" key="1">
    <citation type="journal article" date="2019" name="Int. J. Syst. Evol. Microbiol.">
        <title>The Global Catalogue of Microorganisms (GCM) 10K type strain sequencing project: providing services to taxonomists for standard genome sequencing and annotation.</title>
        <authorList>
            <consortium name="The Broad Institute Genomics Platform"/>
            <consortium name="The Broad Institute Genome Sequencing Center for Infectious Disease"/>
            <person name="Wu L."/>
            <person name="Ma J."/>
        </authorList>
    </citation>
    <scope>NUCLEOTIDE SEQUENCE [LARGE SCALE GENOMIC DNA]</scope>
    <source>
        <strain evidence="3">JCM 16022</strain>
    </source>
</reference>
<evidence type="ECO:0000256" key="1">
    <source>
        <dbReference type="SAM" id="MobiDB-lite"/>
    </source>
</evidence>
<feature type="compositionally biased region" description="Basic and acidic residues" evidence="1">
    <location>
        <begin position="55"/>
        <end position="72"/>
    </location>
</feature>
<evidence type="ECO:0000313" key="3">
    <source>
        <dbReference type="Proteomes" id="UP001501771"/>
    </source>
</evidence>
<protein>
    <submittedName>
        <fullName evidence="2">Uncharacterized protein</fullName>
    </submittedName>
</protein>
<dbReference type="Proteomes" id="UP001501771">
    <property type="component" value="Unassembled WGS sequence"/>
</dbReference>
<keyword evidence="3" id="KW-1185">Reference proteome</keyword>
<gene>
    <name evidence="2" type="ORF">GCM10009844_44480</name>
</gene>
<proteinExistence type="predicted"/>
<dbReference type="EMBL" id="BAAAQR010000019">
    <property type="protein sequence ID" value="GAA2156320.1"/>
    <property type="molecule type" value="Genomic_DNA"/>
</dbReference>
<evidence type="ECO:0000313" key="2">
    <source>
        <dbReference type="EMBL" id="GAA2156320.1"/>
    </source>
</evidence>
<comment type="caution">
    <text evidence="2">The sequence shown here is derived from an EMBL/GenBank/DDBJ whole genome shotgun (WGS) entry which is preliminary data.</text>
</comment>